<evidence type="ECO:0008006" key="4">
    <source>
        <dbReference type="Google" id="ProtNLM"/>
    </source>
</evidence>
<feature type="compositionally biased region" description="Basic and acidic residues" evidence="1">
    <location>
        <begin position="153"/>
        <end position="174"/>
    </location>
</feature>
<dbReference type="STRING" id="151549.A0A4C1Z879"/>
<organism evidence="2 3">
    <name type="scientific">Eumeta variegata</name>
    <name type="common">Bagworm moth</name>
    <name type="synonym">Eumeta japonica</name>
    <dbReference type="NCBI Taxonomy" id="151549"/>
    <lineage>
        <taxon>Eukaryota</taxon>
        <taxon>Metazoa</taxon>
        <taxon>Ecdysozoa</taxon>
        <taxon>Arthropoda</taxon>
        <taxon>Hexapoda</taxon>
        <taxon>Insecta</taxon>
        <taxon>Pterygota</taxon>
        <taxon>Neoptera</taxon>
        <taxon>Endopterygota</taxon>
        <taxon>Lepidoptera</taxon>
        <taxon>Glossata</taxon>
        <taxon>Ditrysia</taxon>
        <taxon>Tineoidea</taxon>
        <taxon>Psychidae</taxon>
        <taxon>Oiketicinae</taxon>
        <taxon>Eumeta</taxon>
    </lineage>
</organism>
<evidence type="ECO:0000256" key="1">
    <source>
        <dbReference type="SAM" id="MobiDB-lite"/>
    </source>
</evidence>
<name>A0A4C1Z879_EUMVA</name>
<reference evidence="2 3" key="1">
    <citation type="journal article" date="2019" name="Commun. Biol.">
        <title>The bagworm genome reveals a unique fibroin gene that provides high tensile strength.</title>
        <authorList>
            <person name="Kono N."/>
            <person name="Nakamura H."/>
            <person name="Ohtoshi R."/>
            <person name="Tomita M."/>
            <person name="Numata K."/>
            <person name="Arakawa K."/>
        </authorList>
    </citation>
    <scope>NUCLEOTIDE SEQUENCE [LARGE SCALE GENOMIC DNA]</scope>
</reference>
<sequence>MNVKKFGFTKGRSTTETGAELIQQIFGAWEDSRDVIGVFCDLCKAFDCGYHDTLIRKLHHYGVTGRSLRLLESYPTDRIQRVDIDGVVPSIFPWTPKPSTSAIERQNRYMERSAKKELFPQNPIETLTGNYSMEDRNEVSDKEENLPEVQMEIEIKTHEKENTVSDEPKDQSGL</sequence>
<feature type="compositionally biased region" description="Basic and acidic residues" evidence="1">
    <location>
        <begin position="133"/>
        <end position="145"/>
    </location>
</feature>
<proteinExistence type="predicted"/>
<dbReference type="EMBL" id="BGZK01001606">
    <property type="protein sequence ID" value="GBP83119.1"/>
    <property type="molecule type" value="Genomic_DNA"/>
</dbReference>
<evidence type="ECO:0000313" key="2">
    <source>
        <dbReference type="EMBL" id="GBP83119.1"/>
    </source>
</evidence>
<gene>
    <name evidence="2" type="ORF">EVAR_90274_1</name>
</gene>
<keyword evidence="3" id="KW-1185">Reference proteome</keyword>
<evidence type="ECO:0000313" key="3">
    <source>
        <dbReference type="Proteomes" id="UP000299102"/>
    </source>
</evidence>
<protein>
    <recommendedName>
        <fullName evidence="4">Reverse transcriptase domain-containing protein</fullName>
    </recommendedName>
</protein>
<dbReference type="Proteomes" id="UP000299102">
    <property type="component" value="Unassembled WGS sequence"/>
</dbReference>
<accession>A0A4C1Z879</accession>
<dbReference type="OrthoDB" id="414730at2759"/>
<comment type="caution">
    <text evidence="2">The sequence shown here is derived from an EMBL/GenBank/DDBJ whole genome shotgun (WGS) entry which is preliminary data.</text>
</comment>
<dbReference type="AlphaFoldDB" id="A0A4C1Z879"/>
<feature type="region of interest" description="Disordered" evidence="1">
    <location>
        <begin position="125"/>
        <end position="174"/>
    </location>
</feature>